<sequence>MHSSEDIAPGSDLTPRLGAIDITTIWHVINAGDKYLFSDDEELADPAREFFKLWYAQNVDLDSFTPDLATTTFARQLALPCHFFDHPEAFAAITKWLAYNCVGHIQESVPVKFKFVHLHLCPPDFVGPVNHARGSLKTTLHRGLWNRVGDLLKKGSNGIACAHWAETAGRYFGALTKLEVYPLELSFSKNSINTLLGWLGDFHLNNKIIGCYSCKADWNREVKSAVYRTRGHFDGLCIDCMDKSKIKNGRNDEDYWEKLGAVDGRFDKDCRIRHADNTWWVSWCGRDEHRRKLMDEKRAQERQE</sequence>
<protein>
    <submittedName>
        <fullName evidence="1">Uncharacterized protein</fullName>
    </submittedName>
</protein>
<evidence type="ECO:0000313" key="1">
    <source>
        <dbReference type="EMBL" id="KAF2280106.1"/>
    </source>
</evidence>
<name>A0A6A6JWJ0_WESOR</name>
<proteinExistence type="predicted"/>
<reference evidence="1" key="1">
    <citation type="journal article" date="2020" name="Stud. Mycol.">
        <title>101 Dothideomycetes genomes: a test case for predicting lifestyles and emergence of pathogens.</title>
        <authorList>
            <person name="Haridas S."/>
            <person name="Albert R."/>
            <person name="Binder M."/>
            <person name="Bloem J."/>
            <person name="Labutti K."/>
            <person name="Salamov A."/>
            <person name="Andreopoulos B."/>
            <person name="Baker S."/>
            <person name="Barry K."/>
            <person name="Bills G."/>
            <person name="Bluhm B."/>
            <person name="Cannon C."/>
            <person name="Castanera R."/>
            <person name="Culley D."/>
            <person name="Daum C."/>
            <person name="Ezra D."/>
            <person name="Gonzalez J."/>
            <person name="Henrissat B."/>
            <person name="Kuo A."/>
            <person name="Liang C."/>
            <person name="Lipzen A."/>
            <person name="Lutzoni F."/>
            <person name="Magnuson J."/>
            <person name="Mondo S."/>
            <person name="Nolan M."/>
            <person name="Ohm R."/>
            <person name="Pangilinan J."/>
            <person name="Park H.-J."/>
            <person name="Ramirez L."/>
            <person name="Alfaro M."/>
            <person name="Sun H."/>
            <person name="Tritt A."/>
            <person name="Yoshinaga Y."/>
            <person name="Zwiers L.-H."/>
            <person name="Turgeon B."/>
            <person name="Goodwin S."/>
            <person name="Spatafora J."/>
            <person name="Crous P."/>
            <person name="Grigoriev I."/>
        </authorList>
    </citation>
    <scope>NUCLEOTIDE SEQUENCE</scope>
    <source>
        <strain evidence="1">CBS 379.55</strain>
    </source>
</reference>
<dbReference type="EMBL" id="ML986485">
    <property type="protein sequence ID" value="KAF2280106.1"/>
    <property type="molecule type" value="Genomic_DNA"/>
</dbReference>
<accession>A0A6A6JWJ0</accession>
<evidence type="ECO:0000313" key="2">
    <source>
        <dbReference type="Proteomes" id="UP000800097"/>
    </source>
</evidence>
<dbReference type="Proteomes" id="UP000800097">
    <property type="component" value="Unassembled WGS sequence"/>
</dbReference>
<gene>
    <name evidence="1" type="ORF">EI97DRAFT_368680</name>
</gene>
<organism evidence="1 2">
    <name type="scientific">Westerdykella ornata</name>
    <dbReference type="NCBI Taxonomy" id="318751"/>
    <lineage>
        <taxon>Eukaryota</taxon>
        <taxon>Fungi</taxon>
        <taxon>Dikarya</taxon>
        <taxon>Ascomycota</taxon>
        <taxon>Pezizomycotina</taxon>
        <taxon>Dothideomycetes</taxon>
        <taxon>Pleosporomycetidae</taxon>
        <taxon>Pleosporales</taxon>
        <taxon>Sporormiaceae</taxon>
        <taxon>Westerdykella</taxon>
    </lineage>
</organism>
<dbReference type="GeneID" id="54548323"/>
<dbReference type="RefSeq" id="XP_033657644.1">
    <property type="nucleotide sequence ID" value="XM_033795148.1"/>
</dbReference>
<dbReference type="OrthoDB" id="268428at2759"/>
<keyword evidence="2" id="KW-1185">Reference proteome</keyword>
<dbReference type="AlphaFoldDB" id="A0A6A6JWJ0"/>